<name>A0A0F9H654_9ZZZZ</name>
<accession>A0A0F9H654</accession>
<proteinExistence type="predicted"/>
<reference evidence="1" key="1">
    <citation type="journal article" date="2015" name="Nature">
        <title>Complex archaea that bridge the gap between prokaryotes and eukaryotes.</title>
        <authorList>
            <person name="Spang A."/>
            <person name="Saw J.H."/>
            <person name="Jorgensen S.L."/>
            <person name="Zaremba-Niedzwiedzka K."/>
            <person name="Martijn J."/>
            <person name="Lind A.E."/>
            <person name="van Eijk R."/>
            <person name="Schleper C."/>
            <person name="Guy L."/>
            <person name="Ettema T.J."/>
        </authorList>
    </citation>
    <scope>NUCLEOTIDE SEQUENCE</scope>
</reference>
<evidence type="ECO:0000313" key="1">
    <source>
        <dbReference type="EMBL" id="KKL77115.1"/>
    </source>
</evidence>
<dbReference type="AlphaFoldDB" id="A0A0F9H654"/>
<evidence type="ECO:0008006" key="2">
    <source>
        <dbReference type="Google" id="ProtNLM"/>
    </source>
</evidence>
<organism evidence="1">
    <name type="scientific">marine sediment metagenome</name>
    <dbReference type="NCBI Taxonomy" id="412755"/>
    <lineage>
        <taxon>unclassified sequences</taxon>
        <taxon>metagenomes</taxon>
        <taxon>ecological metagenomes</taxon>
    </lineage>
</organism>
<protein>
    <recommendedName>
        <fullName evidence="2">Response regulatory domain-containing protein</fullName>
    </recommendedName>
</protein>
<feature type="non-terminal residue" evidence="1">
    <location>
        <position position="59"/>
    </location>
</feature>
<dbReference type="EMBL" id="LAZR01023845">
    <property type="protein sequence ID" value="KKL77115.1"/>
    <property type="molecule type" value="Genomic_DNA"/>
</dbReference>
<sequence>MKQKAEVVCFVDDDPAELQAFKSVFSNDFVVIAETTPEAVLAQLREKGLKANLFVLDLY</sequence>
<comment type="caution">
    <text evidence="1">The sequence shown here is derived from an EMBL/GenBank/DDBJ whole genome shotgun (WGS) entry which is preliminary data.</text>
</comment>
<gene>
    <name evidence="1" type="ORF">LCGC14_2038110</name>
</gene>